<comment type="subunit">
    <text evidence="6">Part of the 30S ribosomal subunit. Contacts proteins S9 and S11.</text>
</comment>
<evidence type="ECO:0000313" key="9">
    <source>
        <dbReference type="EMBL" id="PIP86291.1"/>
    </source>
</evidence>
<dbReference type="GO" id="GO:0015935">
    <property type="term" value="C:small ribosomal subunit"/>
    <property type="evidence" value="ECO:0007669"/>
    <property type="project" value="InterPro"/>
</dbReference>
<dbReference type="SUPFAM" id="SSF47973">
    <property type="entry name" value="Ribosomal protein S7"/>
    <property type="match status" value="1"/>
</dbReference>
<dbReference type="GO" id="GO:0019843">
    <property type="term" value="F:rRNA binding"/>
    <property type="evidence" value="ECO:0007669"/>
    <property type="project" value="UniProtKB-UniRule"/>
</dbReference>
<protein>
    <recommendedName>
        <fullName evidence="6">Small ribosomal subunit protein uS7</fullName>
    </recommendedName>
</protein>
<evidence type="ECO:0000313" key="10">
    <source>
        <dbReference type="Proteomes" id="UP000231276"/>
    </source>
</evidence>
<organism evidence="9 10">
    <name type="scientific">Candidatus Campbellbacteria bacterium CG22_combo_CG10-13_8_21_14_all_43_18</name>
    <dbReference type="NCBI Taxonomy" id="1974530"/>
    <lineage>
        <taxon>Bacteria</taxon>
        <taxon>Candidatus Campbelliibacteriota</taxon>
    </lineage>
</organism>
<comment type="caution">
    <text evidence="9">The sequence shown here is derived from an EMBL/GenBank/DDBJ whole genome shotgun (WGS) entry which is preliminary data.</text>
</comment>
<accession>A0A2H0DWC3</accession>
<dbReference type="GO" id="GO:0000049">
    <property type="term" value="F:tRNA binding"/>
    <property type="evidence" value="ECO:0007669"/>
    <property type="project" value="UniProtKB-UniRule"/>
</dbReference>
<dbReference type="InterPro" id="IPR023798">
    <property type="entry name" value="Ribosomal_uS7_dom"/>
</dbReference>
<dbReference type="HAMAP" id="MF_00480_B">
    <property type="entry name" value="Ribosomal_uS7_B"/>
    <property type="match status" value="1"/>
</dbReference>
<keyword evidence="4 6" id="KW-0689">Ribosomal protein</keyword>
<name>A0A2H0DWC3_9BACT</name>
<evidence type="ECO:0000256" key="7">
    <source>
        <dbReference type="RuleBase" id="RU003619"/>
    </source>
</evidence>
<dbReference type="FunFam" id="1.10.455.10:FF:000001">
    <property type="entry name" value="30S ribosomal protein S7"/>
    <property type="match status" value="1"/>
</dbReference>
<dbReference type="NCBIfam" id="TIGR01029">
    <property type="entry name" value="rpsG_bact"/>
    <property type="match status" value="1"/>
</dbReference>
<keyword evidence="5 6" id="KW-0687">Ribonucleoprotein</keyword>
<evidence type="ECO:0000256" key="2">
    <source>
        <dbReference type="ARBA" id="ARBA00022730"/>
    </source>
</evidence>
<dbReference type="EMBL" id="PCTS01000039">
    <property type="protein sequence ID" value="PIP86291.1"/>
    <property type="molecule type" value="Genomic_DNA"/>
</dbReference>
<keyword evidence="2 6" id="KW-0699">rRNA-binding</keyword>
<dbReference type="PROSITE" id="PS00052">
    <property type="entry name" value="RIBOSOMAL_S7"/>
    <property type="match status" value="1"/>
</dbReference>
<evidence type="ECO:0000256" key="3">
    <source>
        <dbReference type="ARBA" id="ARBA00022884"/>
    </source>
</evidence>
<gene>
    <name evidence="6" type="primary">rpsG</name>
    <name evidence="9" type="ORF">COW82_02875</name>
</gene>
<keyword evidence="3 6" id="KW-0694">RNA-binding</keyword>
<feature type="domain" description="Small ribosomal subunit protein uS7" evidence="8">
    <location>
        <begin position="1"/>
        <end position="148"/>
    </location>
</feature>
<dbReference type="PIRSF" id="PIRSF002122">
    <property type="entry name" value="RPS7p_RPS7a_RPS5e_RPS7o"/>
    <property type="match status" value="1"/>
</dbReference>
<dbReference type="Gene3D" id="1.10.455.10">
    <property type="entry name" value="Ribosomal protein S7 domain"/>
    <property type="match status" value="1"/>
</dbReference>
<evidence type="ECO:0000256" key="6">
    <source>
        <dbReference type="HAMAP-Rule" id="MF_00480"/>
    </source>
</evidence>
<dbReference type="Pfam" id="PF00177">
    <property type="entry name" value="Ribosomal_S7"/>
    <property type="match status" value="1"/>
</dbReference>
<dbReference type="Proteomes" id="UP000231276">
    <property type="component" value="Unassembled WGS sequence"/>
</dbReference>
<reference evidence="9 10" key="1">
    <citation type="submission" date="2017-09" db="EMBL/GenBank/DDBJ databases">
        <title>Depth-based differentiation of microbial function through sediment-hosted aquifers and enrichment of novel symbionts in the deep terrestrial subsurface.</title>
        <authorList>
            <person name="Probst A.J."/>
            <person name="Ladd B."/>
            <person name="Jarett J.K."/>
            <person name="Geller-Mcgrath D.E."/>
            <person name="Sieber C.M."/>
            <person name="Emerson J.B."/>
            <person name="Anantharaman K."/>
            <person name="Thomas B.C."/>
            <person name="Malmstrom R."/>
            <person name="Stieglmeier M."/>
            <person name="Klingl A."/>
            <person name="Woyke T."/>
            <person name="Ryan C.M."/>
            <person name="Banfield J.F."/>
        </authorList>
    </citation>
    <scope>NUCLEOTIDE SEQUENCE [LARGE SCALE GENOMIC DNA]</scope>
    <source>
        <strain evidence="9">CG22_combo_CG10-13_8_21_14_all_43_18</strain>
    </source>
</reference>
<dbReference type="InterPro" id="IPR000235">
    <property type="entry name" value="Ribosomal_uS7"/>
</dbReference>
<keyword evidence="6" id="KW-0820">tRNA-binding</keyword>
<dbReference type="AlphaFoldDB" id="A0A2H0DWC3"/>
<comment type="function">
    <text evidence="6">One of the primary rRNA binding proteins, it binds directly to 16S rRNA where it nucleates assembly of the head domain of the 30S subunit. Is located at the subunit interface close to the decoding center, probably blocks exit of the E-site tRNA.</text>
</comment>
<evidence type="ECO:0000256" key="4">
    <source>
        <dbReference type="ARBA" id="ARBA00022980"/>
    </source>
</evidence>
<evidence type="ECO:0000256" key="1">
    <source>
        <dbReference type="ARBA" id="ARBA00007151"/>
    </source>
</evidence>
<dbReference type="GO" id="GO:0006412">
    <property type="term" value="P:translation"/>
    <property type="evidence" value="ECO:0007669"/>
    <property type="project" value="UniProtKB-UniRule"/>
</dbReference>
<dbReference type="InterPro" id="IPR020606">
    <property type="entry name" value="Ribosomal_uS7_CS"/>
</dbReference>
<dbReference type="CDD" id="cd14869">
    <property type="entry name" value="uS7_Bacteria"/>
    <property type="match status" value="1"/>
</dbReference>
<evidence type="ECO:0000259" key="8">
    <source>
        <dbReference type="Pfam" id="PF00177"/>
    </source>
</evidence>
<dbReference type="InterPro" id="IPR036823">
    <property type="entry name" value="Ribosomal_uS7_dom_sf"/>
</dbReference>
<sequence>MRRKIKNRNKISPDIRFSSLEIEKLINYVMERGKKEVARKIVYGAFDEIKEEAKADPLEIFQKAVANTSPSVEVRSKRVGGANYQIPREVRPERRLTLALRWIIQAAKSKKGSPMRKKLSAELLLASRGEGEAVKKKENTHRMAEANKAFAHFGW</sequence>
<dbReference type="PANTHER" id="PTHR11205">
    <property type="entry name" value="RIBOSOMAL PROTEIN S7"/>
    <property type="match status" value="1"/>
</dbReference>
<proteinExistence type="inferred from homology"/>
<comment type="similarity">
    <text evidence="1 6 7">Belongs to the universal ribosomal protein uS7 family.</text>
</comment>
<dbReference type="InterPro" id="IPR005717">
    <property type="entry name" value="Ribosomal_uS7_bac/org-type"/>
</dbReference>
<evidence type="ECO:0000256" key="5">
    <source>
        <dbReference type="ARBA" id="ARBA00023274"/>
    </source>
</evidence>
<dbReference type="GO" id="GO:0003735">
    <property type="term" value="F:structural constituent of ribosome"/>
    <property type="evidence" value="ECO:0007669"/>
    <property type="project" value="InterPro"/>
</dbReference>